<keyword evidence="1" id="KW-1133">Transmembrane helix</keyword>
<protein>
    <submittedName>
        <fullName evidence="2">Uncharacterized protein</fullName>
    </submittedName>
</protein>
<feature type="transmembrane region" description="Helical" evidence="1">
    <location>
        <begin position="39"/>
        <end position="60"/>
    </location>
</feature>
<dbReference type="AlphaFoldDB" id="A0A8T0RAF4"/>
<name>A0A8T0RAF4_PANVG</name>
<organism evidence="2 3">
    <name type="scientific">Panicum virgatum</name>
    <name type="common">Blackwell switchgrass</name>
    <dbReference type="NCBI Taxonomy" id="38727"/>
    <lineage>
        <taxon>Eukaryota</taxon>
        <taxon>Viridiplantae</taxon>
        <taxon>Streptophyta</taxon>
        <taxon>Embryophyta</taxon>
        <taxon>Tracheophyta</taxon>
        <taxon>Spermatophyta</taxon>
        <taxon>Magnoliopsida</taxon>
        <taxon>Liliopsida</taxon>
        <taxon>Poales</taxon>
        <taxon>Poaceae</taxon>
        <taxon>PACMAD clade</taxon>
        <taxon>Panicoideae</taxon>
        <taxon>Panicodae</taxon>
        <taxon>Paniceae</taxon>
        <taxon>Panicinae</taxon>
        <taxon>Panicum</taxon>
        <taxon>Panicum sect. Hiantes</taxon>
    </lineage>
</organism>
<reference evidence="2" key="1">
    <citation type="submission" date="2020-05" db="EMBL/GenBank/DDBJ databases">
        <title>WGS assembly of Panicum virgatum.</title>
        <authorList>
            <person name="Lovell J.T."/>
            <person name="Jenkins J."/>
            <person name="Shu S."/>
            <person name="Juenger T.E."/>
            <person name="Schmutz J."/>
        </authorList>
    </citation>
    <scope>NUCLEOTIDE SEQUENCE</scope>
    <source>
        <strain evidence="2">AP13</strain>
    </source>
</reference>
<gene>
    <name evidence="2" type="ORF">PVAP13_6KG123800</name>
</gene>
<comment type="caution">
    <text evidence="2">The sequence shown here is derived from an EMBL/GenBank/DDBJ whole genome shotgun (WGS) entry which is preliminary data.</text>
</comment>
<proteinExistence type="predicted"/>
<keyword evidence="1" id="KW-0812">Transmembrane</keyword>
<evidence type="ECO:0000256" key="1">
    <source>
        <dbReference type="SAM" id="Phobius"/>
    </source>
</evidence>
<dbReference type="EMBL" id="CM029047">
    <property type="protein sequence ID" value="KAG2582226.1"/>
    <property type="molecule type" value="Genomic_DNA"/>
</dbReference>
<sequence>MFTKCSPCCSSAPARPPGCAVFSMSESSWMLWLEDRWCFPFRFSFWSSFGLVWPAFLHFAKEQRRKRRRWTTLCLILPSALVSAEQLCGRTLSVFIYISY</sequence>
<keyword evidence="3" id="KW-1185">Reference proteome</keyword>
<dbReference type="Proteomes" id="UP000823388">
    <property type="component" value="Chromosome 6K"/>
</dbReference>
<accession>A0A8T0RAF4</accession>
<evidence type="ECO:0000313" key="3">
    <source>
        <dbReference type="Proteomes" id="UP000823388"/>
    </source>
</evidence>
<evidence type="ECO:0000313" key="2">
    <source>
        <dbReference type="EMBL" id="KAG2582226.1"/>
    </source>
</evidence>
<keyword evidence="1" id="KW-0472">Membrane</keyword>